<reference evidence="5 6" key="1">
    <citation type="submission" date="2019-06" db="EMBL/GenBank/DDBJ databases">
        <authorList>
            <person name="Li J."/>
        </authorList>
    </citation>
    <scope>NUCLEOTIDE SEQUENCE [LARGE SCALE GENOMIC DNA]</scope>
    <source>
        <strain evidence="5 6">LMG 28165</strain>
    </source>
</reference>
<dbReference type="InterPro" id="IPR058644">
    <property type="entry name" value="Mtb12-like_C"/>
</dbReference>
<dbReference type="EMBL" id="VDHJ01000003">
    <property type="protein sequence ID" value="TNL99464.1"/>
    <property type="molecule type" value="Genomic_DNA"/>
</dbReference>
<proteinExistence type="inferred from homology"/>
<evidence type="ECO:0000256" key="2">
    <source>
        <dbReference type="ARBA" id="ARBA00093774"/>
    </source>
</evidence>
<protein>
    <recommendedName>
        <fullName evidence="4">Low molecular weight antigen MTB12-like C-terminal domain-containing protein</fullName>
    </recommendedName>
</protein>
<evidence type="ECO:0000256" key="1">
    <source>
        <dbReference type="ARBA" id="ARBA00022729"/>
    </source>
</evidence>
<feature type="domain" description="Low molecular weight antigen MTB12-like C-terminal" evidence="4">
    <location>
        <begin position="44"/>
        <end position="156"/>
    </location>
</feature>
<dbReference type="OrthoDB" id="4567960at2"/>
<evidence type="ECO:0000256" key="3">
    <source>
        <dbReference type="SAM" id="MobiDB-lite"/>
    </source>
</evidence>
<keyword evidence="1" id="KW-0732">Signal</keyword>
<gene>
    <name evidence="5" type="ORF">FHE74_03260</name>
</gene>
<keyword evidence="6" id="KW-1185">Reference proteome</keyword>
<feature type="compositionally biased region" description="Low complexity" evidence="3">
    <location>
        <begin position="31"/>
        <end position="43"/>
    </location>
</feature>
<comment type="similarity">
    <text evidence="2">Belongs to the MTB12 family.</text>
</comment>
<dbReference type="AlphaFoldDB" id="A0A5C4U6X6"/>
<dbReference type="Pfam" id="PF26580">
    <property type="entry name" value="Mtb12_C"/>
    <property type="match status" value="1"/>
</dbReference>
<evidence type="ECO:0000259" key="4">
    <source>
        <dbReference type="Pfam" id="PF26580"/>
    </source>
</evidence>
<name>A0A5C4U6X6_9CORY</name>
<feature type="region of interest" description="Disordered" evidence="3">
    <location>
        <begin position="172"/>
        <end position="214"/>
    </location>
</feature>
<sequence>MSAVLAAGLSLSLAACGSDDKAAESSSGAQATAPSSASEAAPSLPTAAELNQVMGVATNSGAPMEQRVATVQGGETVPPELFDTLAAAQAQSGASFQVVDPVLPGYAPNSALATVTFTLPDRAPNTAENVEFIHENGQWKLSQSWACTLITSTVAPEQVPQMCQDSAAIGGGVAPAAPAAPAPAAPGAPADPAAPAPAPAPADPAAPAAPAPAA</sequence>
<feature type="region of interest" description="Disordered" evidence="3">
    <location>
        <begin position="20"/>
        <end position="43"/>
    </location>
</feature>
<feature type="compositionally biased region" description="Pro residues" evidence="3">
    <location>
        <begin position="192"/>
        <end position="214"/>
    </location>
</feature>
<dbReference type="Proteomes" id="UP000312032">
    <property type="component" value="Unassembled WGS sequence"/>
</dbReference>
<evidence type="ECO:0000313" key="6">
    <source>
        <dbReference type="Proteomes" id="UP000312032"/>
    </source>
</evidence>
<dbReference type="RefSeq" id="WP_139465140.1">
    <property type="nucleotide sequence ID" value="NZ_VDHJ01000003.1"/>
</dbReference>
<accession>A0A5C4U6X6</accession>
<comment type="caution">
    <text evidence="5">The sequence shown here is derived from an EMBL/GenBank/DDBJ whole genome shotgun (WGS) entry which is preliminary data.</text>
</comment>
<organism evidence="5 6">
    <name type="scientific">Corynebacterium tapiri</name>
    <dbReference type="NCBI Taxonomy" id="1448266"/>
    <lineage>
        <taxon>Bacteria</taxon>
        <taxon>Bacillati</taxon>
        <taxon>Actinomycetota</taxon>
        <taxon>Actinomycetes</taxon>
        <taxon>Mycobacteriales</taxon>
        <taxon>Corynebacteriaceae</taxon>
        <taxon>Corynebacterium</taxon>
    </lineage>
</organism>
<evidence type="ECO:0000313" key="5">
    <source>
        <dbReference type="EMBL" id="TNL99464.1"/>
    </source>
</evidence>